<gene>
    <name evidence="1" type="ORF">NPIL_468391</name>
</gene>
<dbReference type="Proteomes" id="UP000887013">
    <property type="component" value="Unassembled WGS sequence"/>
</dbReference>
<keyword evidence="2" id="KW-1185">Reference proteome</keyword>
<accession>A0A8X6MDA2</accession>
<organism evidence="1 2">
    <name type="scientific">Nephila pilipes</name>
    <name type="common">Giant wood spider</name>
    <name type="synonym">Nephila maculata</name>
    <dbReference type="NCBI Taxonomy" id="299642"/>
    <lineage>
        <taxon>Eukaryota</taxon>
        <taxon>Metazoa</taxon>
        <taxon>Ecdysozoa</taxon>
        <taxon>Arthropoda</taxon>
        <taxon>Chelicerata</taxon>
        <taxon>Arachnida</taxon>
        <taxon>Araneae</taxon>
        <taxon>Araneomorphae</taxon>
        <taxon>Entelegynae</taxon>
        <taxon>Araneoidea</taxon>
        <taxon>Nephilidae</taxon>
        <taxon>Nephila</taxon>
    </lineage>
</organism>
<evidence type="ECO:0000313" key="2">
    <source>
        <dbReference type="Proteomes" id="UP000887013"/>
    </source>
</evidence>
<protein>
    <submittedName>
        <fullName evidence="1">Uncharacterized protein</fullName>
    </submittedName>
</protein>
<reference evidence="1" key="1">
    <citation type="submission" date="2020-08" db="EMBL/GenBank/DDBJ databases">
        <title>Multicomponent nature underlies the extraordinary mechanical properties of spider dragline silk.</title>
        <authorList>
            <person name="Kono N."/>
            <person name="Nakamura H."/>
            <person name="Mori M."/>
            <person name="Yoshida Y."/>
            <person name="Ohtoshi R."/>
            <person name="Malay A.D."/>
            <person name="Moran D.A.P."/>
            <person name="Tomita M."/>
            <person name="Numata K."/>
            <person name="Arakawa K."/>
        </authorList>
    </citation>
    <scope>NUCLEOTIDE SEQUENCE</scope>
</reference>
<dbReference type="AlphaFoldDB" id="A0A8X6MDA2"/>
<comment type="caution">
    <text evidence="1">The sequence shown here is derived from an EMBL/GenBank/DDBJ whole genome shotgun (WGS) entry which is preliminary data.</text>
</comment>
<evidence type="ECO:0000313" key="1">
    <source>
        <dbReference type="EMBL" id="GFS42728.1"/>
    </source>
</evidence>
<dbReference type="EMBL" id="BMAW01044078">
    <property type="protein sequence ID" value="GFS42728.1"/>
    <property type="molecule type" value="Genomic_DNA"/>
</dbReference>
<name>A0A8X6MDA2_NEPPI</name>
<sequence>MEQRSMEAENKMACGMVALLLKVQLRFTIPDNEIQKAVLNFDAEAVTLIASRHKQHRKAPLLTEIVRDNDQSFLQYGLNALKSLSFSFYIHCMRSGVCGWEQENDTSYATFL</sequence>
<proteinExistence type="predicted"/>